<dbReference type="PANTHER" id="PTHR33490:SF6">
    <property type="entry name" value="SLL1049 PROTEIN"/>
    <property type="match status" value="1"/>
</dbReference>
<comment type="caution">
    <text evidence="2">The sequence shown here is derived from an EMBL/GenBank/DDBJ whole genome shotgun (WGS) entry which is preliminary data.</text>
</comment>
<dbReference type="InterPro" id="IPR038765">
    <property type="entry name" value="Papain-like_cys_pep_sf"/>
</dbReference>
<reference evidence="2 3" key="1">
    <citation type="submission" date="2022-01" db="EMBL/GenBank/DDBJ databases">
        <title>Alkalihalobacillus sp. EGI L200015, a novel bacterium isolated from a salt lake sediment.</title>
        <authorList>
            <person name="Gao L."/>
            <person name="Fang B.-Z."/>
            <person name="Li W.-J."/>
        </authorList>
    </citation>
    <scope>NUCLEOTIDE SEQUENCE [LARGE SCALE GENOMIC DNA]</scope>
    <source>
        <strain evidence="2 3">KCTC 12718</strain>
    </source>
</reference>
<feature type="domain" description="Transglutaminase-like" evidence="1">
    <location>
        <begin position="172"/>
        <end position="239"/>
    </location>
</feature>
<sequence length="289" mass="33119">MRYKITQHTHYTYEQPVSHSINQFRLKPIDDLKQDCMSFEKIITPAAPSYVHYDYWGNHVETFYAWEEHTELMLETTSEVMIDPYAFKDAISFSSQMNDAMFSSSFRHQYAEYLMATNYTSLPAEVCKEVTTPLWEESTNPFDYVKLVNQYIYETFTYEPGTTTVNTTAAEALENKVGVCQDYTHLMLALCRYRGIPARYVSGYLYIGENSAMRGDAATHAWVEVKLPTAGWVGFDPTNNIVAKDQHIRIAVGRDYSDIVPLKGVYQGGMQNLDVKVSVHAIEENIPVK</sequence>
<evidence type="ECO:0000259" key="1">
    <source>
        <dbReference type="SMART" id="SM00460"/>
    </source>
</evidence>
<dbReference type="PANTHER" id="PTHR33490">
    <property type="entry name" value="BLR5614 PROTEIN-RELATED"/>
    <property type="match status" value="1"/>
</dbReference>
<organism evidence="2 3">
    <name type="scientific">Pseudalkalibacillus berkeleyi</name>
    <dbReference type="NCBI Taxonomy" id="1069813"/>
    <lineage>
        <taxon>Bacteria</taxon>
        <taxon>Bacillati</taxon>
        <taxon>Bacillota</taxon>
        <taxon>Bacilli</taxon>
        <taxon>Bacillales</taxon>
        <taxon>Fictibacillaceae</taxon>
        <taxon>Pseudalkalibacillus</taxon>
    </lineage>
</organism>
<dbReference type="SUPFAM" id="SSF54001">
    <property type="entry name" value="Cysteine proteinases"/>
    <property type="match status" value="1"/>
</dbReference>
<evidence type="ECO:0000313" key="3">
    <source>
        <dbReference type="Proteomes" id="UP001649381"/>
    </source>
</evidence>
<name>A0ABS9H4X1_9BACL</name>
<dbReference type="InterPro" id="IPR002931">
    <property type="entry name" value="Transglutaminase-like"/>
</dbReference>
<protein>
    <submittedName>
        <fullName evidence="2">Transglutaminase family protein</fullName>
    </submittedName>
</protein>
<evidence type="ECO:0000313" key="2">
    <source>
        <dbReference type="EMBL" id="MCF6138877.1"/>
    </source>
</evidence>
<dbReference type="RefSeq" id="WP_236337193.1">
    <property type="nucleotide sequence ID" value="NZ_JAKIJS010000001.1"/>
</dbReference>
<gene>
    <name evidence="2" type="ORF">L2716_14155</name>
</gene>
<dbReference type="InterPro" id="IPR013589">
    <property type="entry name" value="Bac_transglu_N"/>
</dbReference>
<dbReference type="SMART" id="SM00460">
    <property type="entry name" value="TGc"/>
    <property type="match status" value="1"/>
</dbReference>
<dbReference type="EMBL" id="JAKIJS010000001">
    <property type="protein sequence ID" value="MCF6138877.1"/>
    <property type="molecule type" value="Genomic_DNA"/>
</dbReference>
<dbReference type="Proteomes" id="UP001649381">
    <property type="component" value="Unassembled WGS sequence"/>
</dbReference>
<dbReference type="Pfam" id="PF01841">
    <property type="entry name" value="Transglut_core"/>
    <property type="match status" value="1"/>
</dbReference>
<dbReference type="Pfam" id="PF08379">
    <property type="entry name" value="Bact_transglu_N"/>
    <property type="match status" value="1"/>
</dbReference>
<proteinExistence type="predicted"/>
<keyword evidence="3" id="KW-1185">Reference proteome</keyword>
<dbReference type="Gene3D" id="3.10.620.30">
    <property type="match status" value="1"/>
</dbReference>
<accession>A0ABS9H4X1</accession>